<keyword evidence="1" id="KW-1133">Transmembrane helix</keyword>
<accession>A0A6C0JBH9</accession>
<dbReference type="AlphaFoldDB" id="A0A6C0JBH9"/>
<evidence type="ECO:0000313" key="2">
    <source>
        <dbReference type="EMBL" id="QHU03165.1"/>
    </source>
</evidence>
<keyword evidence="1" id="KW-0812">Transmembrane</keyword>
<feature type="transmembrane region" description="Helical" evidence="1">
    <location>
        <begin position="97"/>
        <end position="119"/>
    </location>
</feature>
<proteinExistence type="predicted"/>
<dbReference type="EMBL" id="MN740370">
    <property type="protein sequence ID" value="QHU03165.1"/>
    <property type="molecule type" value="Genomic_DNA"/>
</dbReference>
<evidence type="ECO:0000256" key="1">
    <source>
        <dbReference type="SAM" id="Phobius"/>
    </source>
</evidence>
<feature type="transmembrane region" description="Helical" evidence="1">
    <location>
        <begin position="131"/>
        <end position="153"/>
    </location>
</feature>
<protein>
    <submittedName>
        <fullName evidence="2">Uncharacterized protein</fullName>
    </submittedName>
</protein>
<organism evidence="2">
    <name type="scientific">viral metagenome</name>
    <dbReference type="NCBI Taxonomy" id="1070528"/>
    <lineage>
        <taxon>unclassified sequences</taxon>
        <taxon>metagenomes</taxon>
        <taxon>organismal metagenomes</taxon>
    </lineage>
</organism>
<feature type="transmembrane region" description="Helical" evidence="1">
    <location>
        <begin position="31"/>
        <end position="53"/>
    </location>
</feature>
<keyword evidence="1" id="KW-0472">Membrane</keyword>
<name>A0A6C0JBH9_9ZZZZ</name>
<reference evidence="2" key="1">
    <citation type="journal article" date="2020" name="Nature">
        <title>Giant virus diversity and host interactions through global metagenomics.</title>
        <authorList>
            <person name="Schulz F."/>
            <person name="Roux S."/>
            <person name="Paez-Espino D."/>
            <person name="Jungbluth S."/>
            <person name="Walsh D.A."/>
            <person name="Denef V.J."/>
            <person name="McMahon K.D."/>
            <person name="Konstantinidis K.T."/>
            <person name="Eloe-Fadrosh E.A."/>
            <person name="Kyrpides N.C."/>
            <person name="Woyke T."/>
        </authorList>
    </citation>
    <scope>NUCLEOTIDE SEQUENCE</scope>
    <source>
        <strain evidence="2">GVMAG-M-3300025890-48</strain>
    </source>
</reference>
<feature type="transmembrane region" description="Helical" evidence="1">
    <location>
        <begin position="65"/>
        <end position="85"/>
    </location>
</feature>
<sequence>MILYNSIYSDVNSETPLINQTNNGSSCIKNFIKTIFSSLMIALFIFTGIALYYNIMYDSKSNYKTLIITCIILETLIIICLTIWIVWPFKNEKIKNYILYILSLLFIPIYGISFNIVLCDCDDKSRIKDKTFVFTWIIISTLGLCVCIAHNIYSFVREIVKNKYTIRNTRSSYSSLSEITDKHPFENTLETAV</sequence>